<evidence type="ECO:0000256" key="2">
    <source>
        <dbReference type="ARBA" id="ARBA00013422"/>
    </source>
</evidence>
<dbReference type="SMART" id="SM00392">
    <property type="entry name" value="PROF"/>
    <property type="match status" value="1"/>
</dbReference>
<evidence type="ECO:0000256" key="1">
    <source>
        <dbReference type="ARBA" id="ARBA00010058"/>
    </source>
</evidence>
<evidence type="ECO:0000256" key="3">
    <source>
        <dbReference type="RuleBase" id="RU003909"/>
    </source>
</evidence>
<keyword evidence="5" id="KW-1185">Reference proteome</keyword>
<dbReference type="Gene3D" id="3.30.450.30">
    <property type="entry name" value="Dynein light chain 2a, cytoplasmic"/>
    <property type="match status" value="1"/>
</dbReference>
<dbReference type="InterPro" id="IPR005455">
    <property type="entry name" value="PFN_euk"/>
</dbReference>
<dbReference type="Pfam" id="PF00235">
    <property type="entry name" value="Profilin"/>
    <property type="match status" value="1"/>
</dbReference>
<evidence type="ECO:0000313" key="5">
    <source>
        <dbReference type="Proteomes" id="UP000217428"/>
    </source>
</evidence>
<organism evidence="4 5">
    <name type="scientific">Eptesipox virus</name>
    <dbReference type="NCBI Taxonomy" id="1329402"/>
    <lineage>
        <taxon>Viruses</taxon>
        <taxon>Varidnaviria</taxon>
        <taxon>Bamfordvirae</taxon>
        <taxon>Nucleocytoviricota</taxon>
        <taxon>Pokkesviricetes</taxon>
        <taxon>Chitovirales</taxon>
        <taxon>Poxviridae</taxon>
        <taxon>Chordopoxvirinae</taxon>
        <taxon>Vespertilionpoxvirus</taxon>
        <taxon>Vespertilionpoxvirus eptesipox</taxon>
    </lineage>
</organism>
<dbReference type="InterPro" id="IPR048278">
    <property type="entry name" value="PFN"/>
</dbReference>
<reference evidence="4 5" key="1">
    <citation type="journal article" date="2017" name="Virus Genes">
        <title>Characterization of Eptesipoxvirus, a novel poxvirus from a microchiropteran bat.</title>
        <authorList>
            <person name="Tu S.L."/>
            <person name="Nakazawa Y."/>
            <person name="Gao J."/>
            <person name="Wilkins K."/>
            <person name="Gallardo-Romero N."/>
            <person name="Li Y."/>
            <person name="Emerson G.L."/>
            <person name="Carroll D.S."/>
            <person name="Upton C."/>
        </authorList>
    </citation>
    <scope>NUCLEOTIDE SEQUENCE [LARGE SCALE GENOMIC DNA]</scope>
    <source>
        <strain evidence="4 5">Washington</strain>
    </source>
</reference>
<keyword evidence="3" id="KW-0009">Actin-binding</keyword>
<evidence type="ECO:0000313" key="4">
    <source>
        <dbReference type="EMBL" id="ASK51342.1"/>
    </source>
</evidence>
<dbReference type="InterPro" id="IPR027310">
    <property type="entry name" value="Profilin_CS"/>
</dbReference>
<dbReference type="InterPro" id="IPR036140">
    <property type="entry name" value="PFN_sf"/>
</dbReference>
<dbReference type="Proteomes" id="UP000217428">
    <property type="component" value="Segment"/>
</dbReference>
<protein>
    <recommendedName>
        <fullName evidence="2 3">Profilin</fullName>
    </recommendedName>
</protein>
<gene>
    <name evidence="4" type="ORF">EPTV-WA-141</name>
</gene>
<name>A0A220T6L5_9POXV</name>
<sequence>MAQWQKIIDDISQNNMFEDAAIVDYKTRKNIIATIPNRTFSNIIPGEVHALTIYPLLLKPLIGRKYFIIYTNSLMDENTYAMELLTAYAPVSPVCIARTHTALIFLMGKPNTPRRVVYDTCRKYAEEVRKTGN</sequence>
<comment type="similarity">
    <text evidence="1 3">Belongs to the profilin family.</text>
</comment>
<dbReference type="GO" id="GO:0003779">
    <property type="term" value="F:actin binding"/>
    <property type="evidence" value="ECO:0007669"/>
    <property type="project" value="UniProtKB-KW"/>
</dbReference>
<accession>A0A220T6L5</accession>
<dbReference type="SUPFAM" id="SSF55770">
    <property type="entry name" value="Profilin (actin-binding protein)"/>
    <property type="match status" value="1"/>
</dbReference>
<dbReference type="OrthoDB" id="15352at10239"/>
<dbReference type="PROSITE" id="PS00414">
    <property type="entry name" value="PROFILIN"/>
    <property type="match status" value="1"/>
</dbReference>
<dbReference type="EMBL" id="KY747497">
    <property type="protein sequence ID" value="ASK51342.1"/>
    <property type="molecule type" value="Genomic_DNA"/>
</dbReference>
<proteinExistence type="inferred from homology"/>